<evidence type="ECO:0000313" key="4">
    <source>
        <dbReference type="EMBL" id="PAV17393.1"/>
    </source>
</evidence>
<evidence type="ECO:0000313" key="5">
    <source>
        <dbReference type="Proteomes" id="UP000217199"/>
    </source>
</evidence>
<feature type="region of interest" description="Disordered" evidence="2">
    <location>
        <begin position="1"/>
        <end position="65"/>
    </location>
</feature>
<comment type="caution">
    <text evidence="4">The sequence shown here is derived from an EMBL/GenBank/DDBJ whole genome shotgun (WGS) entry which is preliminary data.</text>
</comment>
<feature type="compositionally biased region" description="Basic and acidic residues" evidence="2">
    <location>
        <begin position="129"/>
        <end position="146"/>
    </location>
</feature>
<sequence>MPKATSSRYEGYSLPYSQNTKADNRDQPIEGQEVPDPFNVPSSSKTSVDLPKGSDKTGAERIPQPPNCFFIFRSEMRNLHTELCERKRSKFASGLWNKMTEKEKEPWREKARVAKRNHLLKYPNYKRTRGPDKKKRDERDEEKKGSNDVISKTISVPPSGDQHQNNGNQFNPMQTYGYANFPLIPIYIPTQSSWMYQQGSSQNGIYDPLSISAFYPNANIDPFSTFPGDGTFIAGPLDTVPATLSQPFPNQYTGNFENPANFTPHQNMSWPVTPIEENNNPWFPIPPP</sequence>
<dbReference type="CDD" id="cd01389">
    <property type="entry name" value="HMG-box_ROX1-like"/>
    <property type="match status" value="1"/>
</dbReference>
<dbReference type="SUPFAM" id="SSF47095">
    <property type="entry name" value="HMG-box"/>
    <property type="match status" value="1"/>
</dbReference>
<protein>
    <submittedName>
        <fullName evidence="4">Mating type 1-2</fullName>
    </submittedName>
</protein>
<dbReference type="EMBL" id="NBII01000007">
    <property type="protein sequence ID" value="PAV17393.1"/>
    <property type="molecule type" value="Genomic_DNA"/>
</dbReference>
<dbReference type="Gene3D" id="1.10.30.10">
    <property type="entry name" value="High mobility group box domain"/>
    <property type="match status" value="1"/>
</dbReference>
<dbReference type="OrthoDB" id="6247875at2759"/>
<dbReference type="SMART" id="SM00398">
    <property type="entry name" value="HMG"/>
    <property type="match status" value="1"/>
</dbReference>
<proteinExistence type="predicted"/>
<dbReference type="GO" id="GO:0005634">
    <property type="term" value="C:nucleus"/>
    <property type="evidence" value="ECO:0007669"/>
    <property type="project" value="UniProtKB-UniRule"/>
</dbReference>
<feature type="compositionally biased region" description="Polar residues" evidence="2">
    <location>
        <begin position="148"/>
        <end position="167"/>
    </location>
</feature>
<dbReference type="InParanoid" id="A0A286UCS5"/>
<name>A0A286UCS5_9AGAM</name>
<feature type="compositionally biased region" description="Basic residues" evidence="2">
    <location>
        <begin position="118"/>
        <end position="128"/>
    </location>
</feature>
<dbReference type="Pfam" id="PF00505">
    <property type="entry name" value="HMG_box"/>
    <property type="match status" value="1"/>
</dbReference>
<dbReference type="AlphaFoldDB" id="A0A286UCS5"/>
<evidence type="ECO:0000256" key="2">
    <source>
        <dbReference type="SAM" id="MobiDB-lite"/>
    </source>
</evidence>
<dbReference type="InterPro" id="IPR009071">
    <property type="entry name" value="HMG_box_dom"/>
</dbReference>
<dbReference type="GO" id="GO:0003677">
    <property type="term" value="F:DNA binding"/>
    <property type="evidence" value="ECO:0007669"/>
    <property type="project" value="UniProtKB-UniRule"/>
</dbReference>
<keyword evidence="1" id="KW-0539">Nucleus</keyword>
<dbReference type="InterPro" id="IPR036910">
    <property type="entry name" value="HMG_box_dom_sf"/>
</dbReference>
<gene>
    <name evidence="4" type="ORF">PNOK_0745700</name>
</gene>
<dbReference type="Proteomes" id="UP000217199">
    <property type="component" value="Unassembled WGS sequence"/>
</dbReference>
<feature type="region of interest" description="Disordered" evidence="2">
    <location>
        <begin position="118"/>
        <end position="167"/>
    </location>
</feature>
<organism evidence="4 5">
    <name type="scientific">Pyrrhoderma noxium</name>
    <dbReference type="NCBI Taxonomy" id="2282107"/>
    <lineage>
        <taxon>Eukaryota</taxon>
        <taxon>Fungi</taxon>
        <taxon>Dikarya</taxon>
        <taxon>Basidiomycota</taxon>
        <taxon>Agaricomycotina</taxon>
        <taxon>Agaricomycetes</taxon>
        <taxon>Hymenochaetales</taxon>
        <taxon>Hymenochaetaceae</taxon>
        <taxon>Pyrrhoderma</taxon>
    </lineage>
</organism>
<evidence type="ECO:0000259" key="3">
    <source>
        <dbReference type="PROSITE" id="PS50118"/>
    </source>
</evidence>
<feature type="DNA-binding region" description="HMG box" evidence="1">
    <location>
        <begin position="62"/>
        <end position="126"/>
    </location>
</feature>
<reference evidence="4 5" key="1">
    <citation type="journal article" date="2017" name="Mol. Ecol.">
        <title>Comparative and population genomic landscape of Phellinus noxius: A hypervariable fungus causing root rot in trees.</title>
        <authorList>
            <person name="Chung C.L."/>
            <person name="Lee T.J."/>
            <person name="Akiba M."/>
            <person name="Lee H.H."/>
            <person name="Kuo T.H."/>
            <person name="Liu D."/>
            <person name="Ke H.M."/>
            <person name="Yokoi T."/>
            <person name="Roa M.B."/>
            <person name="Lu M.J."/>
            <person name="Chang Y.Y."/>
            <person name="Ann P.J."/>
            <person name="Tsai J.N."/>
            <person name="Chen C.Y."/>
            <person name="Tzean S.S."/>
            <person name="Ota Y."/>
            <person name="Hattori T."/>
            <person name="Sahashi N."/>
            <person name="Liou R.F."/>
            <person name="Kikuchi T."/>
            <person name="Tsai I.J."/>
        </authorList>
    </citation>
    <scope>NUCLEOTIDE SEQUENCE [LARGE SCALE GENOMIC DNA]</scope>
    <source>
        <strain evidence="4 5">FFPRI411160</strain>
    </source>
</reference>
<dbReference type="PROSITE" id="PS50118">
    <property type="entry name" value="HMG_BOX_2"/>
    <property type="match status" value="1"/>
</dbReference>
<accession>A0A286UCS5</accession>
<keyword evidence="5" id="KW-1185">Reference proteome</keyword>
<feature type="domain" description="HMG box" evidence="3">
    <location>
        <begin position="62"/>
        <end position="126"/>
    </location>
</feature>
<evidence type="ECO:0000256" key="1">
    <source>
        <dbReference type="PROSITE-ProRule" id="PRU00267"/>
    </source>
</evidence>
<keyword evidence="1" id="KW-0238">DNA-binding</keyword>